<keyword evidence="2" id="KW-0808">Transferase</keyword>
<dbReference type="GO" id="GO:0044038">
    <property type="term" value="P:cell wall macromolecule biosynthetic process"/>
    <property type="evidence" value="ECO:0007669"/>
    <property type="project" value="TreeGrafter"/>
</dbReference>
<name>A0A1F5EEK6_9BACT</name>
<sequence length="76" mass="8366">MVLPIIAFILVIEAFSTIIQIISKKIRNGKKVFLVAPIHHHFEALGWPEAKVTMRFWVISAVMASIGLAIALIGKG</sequence>
<evidence type="ECO:0000313" key="7">
    <source>
        <dbReference type="EMBL" id="OGD65818.1"/>
    </source>
</evidence>
<evidence type="ECO:0000256" key="2">
    <source>
        <dbReference type="ARBA" id="ARBA00022679"/>
    </source>
</evidence>
<reference evidence="7 8" key="1">
    <citation type="journal article" date="2016" name="Nat. Commun.">
        <title>Thousands of microbial genomes shed light on interconnected biogeochemical processes in an aquifer system.</title>
        <authorList>
            <person name="Anantharaman K."/>
            <person name="Brown C.T."/>
            <person name="Hug L.A."/>
            <person name="Sharon I."/>
            <person name="Castelle C.J."/>
            <person name="Probst A.J."/>
            <person name="Thomas B.C."/>
            <person name="Singh A."/>
            <person name="Wilkins M.J."/>
            <person name="Karaoz U."/>
            <person name="Brodie E.L."/>
            <person name="Williams K.H."/>
            <person name="Hubbard S.S."/>
            <person name="Banfield J.F."/>
        </authorList>
    </citation>
    <scope>NUCLEOTIDE SEQUENCE [LARGE SCALE GENOMIC DNA]</scope>
</reference>
<keyword evidence="5 6" id="KW-0472">Membrane</keyword>
<comment type="subcellular location">
    <subcellularLocation>
        <location evidence="1">Membrane</location>
        <topology evidence="1">Multi-pass membrane protein</topology>
    </subcellularLocation>
</comment>
<evidence type="ECO:0000313" key="8">
    <source>
        <dbReference type="Proteomes" id="UP000176451"/>
    </source>
</evidence>
<evidence type="ECO:0000256" key="6">
    <source>
        <dbReference type="SAM" id="Phobius"/>
    </source>
</evidence>
<evidence type="ECO:0000256" key="3">
    <source>
        <dbReference type="ARBA" id="ARBA00022692"/>
    </source>
</evidence>
<dbReference type="GO" id="GO:0071555">
    <property type="term" value="P:cell wall organization"/>
    <property type="evidence" value="ECO:0007669"/>
    <property type="project" value="TreeGrafter"/>
</dbReference>
<dbReference type="STRING" id="1797469.A3F08_01890"/>
<feature type="transmembrane region" description="Helical" evidence="6">
    <location>
        <begin position="6"/>
        <end position="23"/>
    </location>
</feature>
<keyword evidence="3 6" id="KW-0812">Transmembrane</keyword>
<evidence type="ECO:0000256" key="5">
    <source>
        <dbReference type="ARBA" id="ARBA00023136"/>
    </source>
</evidence>
<gene>
    <name evidence="7" type="ORF">A3F08_01890</name>
</gene>
<evidence type="ECO:0008006" key="9">
    <source>
        <dbReference type="Google" id="ProtNLM"/>
    </source>
</evidence>
<dbReference type="AlphaFoldDB" id="A0A1F5EEK6"/>
<comment type="caution">
    <text evidence="7">The sequence shown here is derived from an EMBL/GenBank/DDBJ whole genome shotgun (WGS) entry which is preliminary data.</text>
</comment>
<accession>A0A1F5EEK6</accession>
<feature type="transmembrane region" description="Helical" evidence="6">
    <location>
        <begin position="56"/>
        <end position="74"/>
    </location>
</feature>
<dbReference type="InterPro" id="IPR000715">
    <property type="entry name" value="Glycosyl_transferase_4"/>
</dbReference>
<evidence type="ECO:0000256" key="1">
    <source>
        <dbReference type="ARBA" id="ARBA00004141"/>
    </source>
</evidence>
<keyword evidence="4 6" id="KW-1133">Transmembrane helix</keyword>
<proteinExistence type="predicted"/>
<protein>
    <recommendedName>
        <fullName evidence="9">Phospho-N-acetylmuramoyl-pentapeptide-transferase</fullName>
    </recommendedName>
</protein>
<dbReference type="GO" id="GO:0005886">
    <property type="term" value="C:plasma membrane"/>
    <property type="evidence" value="ECO:0007669"/>
    <property type="project" value="TreeGrafter"/>
</dbReference>
<organism evidence="7 8">
    <name type="scientific">Candidatus Berkelbacteria bacterium RIFCSPHIGHO2_12_FULL_36_9</name>
    <dbReference type="NCBI Taxonomy" id="1797469"/>
    <lineage>
        <taxon>Bacteria</taxon>
        <taxon>Candidatus Berkelbacteria</taxon>
    </lineage>
</organism>
<dbReference type="PANTHER" id="PTHR22926:SF5">
    <property type="entry name" value="PHOSPHO-N-ACETYLMURAMOYL-PENTAPEPTIDE-TRANSFERASE HOMOLOG"/>
    <property type="match status" value="1"/>
</dbReference>
<dbReference type="EMBL" id="MEZV01000051">
    <property type="protein sequence ID" value="OGD65818.1"/>
    <property type="molecule type" value="Genomic_DNA"/>
</dbReference>
<evidence type="ECO:0000256" key="4">
    <source>
        <dbReference type="ARBA" id="ARBA00022989"/>
    </source>
</evidence>
<dbReference type="PANTHER" id="PTHR22926">
    <property type="entry name" value="PHOSPHO-N-ACETYLMURAMOYL-PENTAPEPTIDE-TRANSFERASE"/>
    <property type="match status" value="1"/>
</dbReference>
<dbReference type="Proteomes" id="UP000176451">
    <property type="component" value="Unassembled WGS sequence"/>
</dbReference>
<dbReference type="GO" id="GO:0016780">
    <property type="term" value="F:phosphotransferase activity, for other substituted phosphate groups"/>
    <property type="evidence" value="ECO:0007669"/>
    <property type="project" value="InterPro"/>
</dbReference>